<dbReference type="EMBL" id="KN549451">
    <property type="protein sequence ID" value="KHJ97474.1"/>
    <property type="molecule type" value="Genomic_DNA"/>
</dbReference>
<proteinExistence type="predicted"/>
<feature type="region of interest" description="Disordered" evidence="1">
    <location>
        <begin position="120"/>
        <end position="145"/>
    </location>
</feature>
<reference evidence="2 3" key="1">
    <citation type="submission" date="2014-03" db="EMBL/GenBank/DDBJ databases">
        <title>Draft genome of the hookworm Oesophagostomum dentatum.</title>
        <authorList>
            <person name="Mitreva M."/>
        </authorList>
    </citation>
    <scope>NUCLEOTIDE SEQUENCE [LARGE SCALE GENOMIC DNA]</scope>
    <source>
        <strain evidence="2 3">OD-Hann</strain>
    </source>
</reference>
<organism evidence="2 3">
    <name type="scientific">Oesophagostomum dentatum</name>
    <name type="common">Nodular worm</name>
    <dbReference type="NCBI Taxonomy" id="61180"/>
    <lineage>
        <taxon>Eukaryota</taxon>
        <taxon>Metazoa</taxon>
        <taxon>Ecdysozoa</taxon>
        <taxon>Nematoda</taxon>
        <taxon>Chromadorea</taxon>
        <taxon>Rhabditida</taxon>
        <taxon>Rhabditina</taxon>
        <taxon>Rhabditomorpha</taxon>
        <taxon>Strongyloidea</taxon>
        <taxon>Strongylidae</taxon>
        <taxon>Oesophagostomum</taxon>
    </lineage>
</organism>
<gene>
    <name evidence="2" type="ORF">OESDEN_02552</name>
</gene>
<dbReference type="Proteomes" id="UP000053660">
    <property type="component" value="Unassembled WGS sequence"/>
</dbReference>
<dbReference type="OrthoDB" id="10039052at2759"/>
<evidence type="ECO:0000256" key="1">
    <source>
        <dbReference type="SAM" id="MobiDB-lite"/>
    </source>
</evidence>
<evidence type="ECO:0000313" key="2">
    <source>
        <dbReference type="EMBL" id="KHJ97474.1"/>
    </source>
</evidence>
<evidence type="ECO:0000313" key="3">
    <source>
        <dbReference type="Proteomes" id="UP000053660"/>
    </source>
</evidence>
<keyword evidence="3" id="KW-1185">Reference proteome</keyword>
<dbReference type="AlphaFoldDB" id="A0A0B1TJP0"/>
<accession>A0A0B1TJP0</accession>
<protein>
    <submittedName>
        <fullName evidence="2">Uncharacterized protein</fullName>
    </submittedName>
</protein>
<feature type="non-terminal residue" evidence="2">
    <location>
        <position position="145"/>
    </location>
</feature>
<sequence length="145" mass="16114">MRFQSDISLQRNARSSTDFSYSTLTASYSEGPTSPDSLNEQDILQKELLPPSTSRHFPLCTATTECSTASIVSSCSLPMVSQFSTTPTSDYSLRKLNYQNSSESDPFAGVKIRSEWVCTSQSRERDSSKGSENQSINELDEWSKV</sequence>
<name>A0A0B1TJP0_OESDE</name>